<proteinExistence type="predicted"/>
<evidence type="ECO:0000313" key="1">
    <source>
        <dbReference type="EMBL" id="MDU0341421.1"/>
    </source>
</evidence>
<dbReference type="Proteomes" id="UP001254257">
    <property type="component" value="Unassembled WGS sequence"/>
</dbReference>
<name>A0ABU3S9P7_9HYPH</name>
<keyword evidence="2" id="KW-1185">Reference proteome</keyword>
<keyword evidence="1" id="KW-0489">Methyltransferase</keyword>
<dbReference type="EMBL" id="JAWDID010000023">
    <property type="protein sequence ID" value="MDU0341421.1"/>
    <property type="molecule type" value="Genomic_DNA"/>
</dbReference>
<dbReference type="InterPro" id="IPR029063">
    <property type="entry name" value="SAM-dependent_MTases_sf"/>
</dbReference>
<dbReference type="CDD" id="cd02440">
    <property type="entry name" value="AdoMet_MTases"/>
    <property type="match status" value="1"/>
</dbReference>
<dbReference type="GO" id="GO:0032259">
    <property type="term" value="P:methylation"/>
    <property type="evidence" value="ECO:0007669"/>
    <property type="project" value="UniProtKB-KW"/>
</dbReference>
<sequence>MHPTVERILRRRGISVADFDAAVTEALRLLGDQQAISARMQIAAALASHPGGRLCDVGGSTSAYLVVAHVLGTAVTIVDTLPYLDDDTQGFPEEVRRRLKLFDKLGIAIQRSDVFQTPLPPASFDVAVAFETIEHFDHSPKPVLTAMVEALVPGGRLCLSTPNIARIDMRMRLLRGKTVHESFPSFFHDGNPFIGHHREYTLSEFQALPGMLGLEPLDVFAVNAAYESRKPKNAAQQFLIGLEERHGLGDRLLPSTWRKHVWLDAHKRA</sequence>
<evidence type="ECO:0000313" key="2">
    <source>
        <dbReference type="Proteomes" id="UP001254257"/>
    </source>
</evidence>
<protein>
    <submittedName>
        <fullName evidence="1">Methyltransferase domain-containing protein</fullName>
    </submittedName>
</protein>
<gene>
    <name evidence="1" type="ORF">RKE40_16100</name>
</gene>
<organism evidence="1 2">
    <name type="scientific">Bosea rubneri</name>
    <dbReference type="NCBI Taxonomy" id="3075434"/>
    <lineage>
        <taxon>Bacteria</taxon>
        <taxon>Pseudomonadati</taxon>
        <taxon>Pseudomonadota</taxon>
        <taxon>Alphaproteobacteria</taxon>
        <taxon>Hyphomicrobiales</taxon>
        <taxon>Boseaceae</taxon>
        <taxon>Bosea</taxon>
    </lineage>
</organism>
<dbReference type="Pfam" id="PF13489">
    <property type="entry name" value="Methyltransf_23"/>
    <property type="match status" value="1"/>
</dbReference>
<reference evidence="1 2" key="1">
    <citation type="submission" date="2023-09" db="EMBL/GenBank/DDBJ databases">
        <title>Whole genome shotgun sequencing (WGS) of Bosea sp. ZW T0_25, isolated from stored onions (Allium cepa).</title>
        <authorList>
            <person name="Stoll D.A."/>
            <person name="Huch M."/>
        </authorList>
    </citation>
    <scope>NUCLEOTIDE SEQUENCE [LARGE SCALE GENOMIC DNA]</scope>
    <source>
        <strain evidence="1 2">ZW T0_25</strain>
    </source>
</reference>
<dbReference type="SUPFAM" id="SSF53335">
    <property type="entry name" value="S-adenosyl-L-methionine-dependent methyltransferases"/>
    <property type="match status" value="1"/>
</dbReference>
<dbReference type="Gene3D" id="3.40.50.150">
    <property type="entry name" value="Vaccinia Virus protein VP39"/>
    <property type="match status" value="1"/>
</dbReference>
<keyword evidence="1" id="KW-0808">Transferase</keyword>
<accession>A0ABU3S9P7</accession>
<dbReference type="GO" id="GO:0008168">
    <property type="term" value="F:methyltransferase activity"/>
    <property type="evidence" value="ECO:0007669"/>
    <property type="project" value="UniProtKB-KW"/>
</dbReference>
<dbReference type="RefSeq" id="WP_316019244.1">
    <property type="nucleotide sequence ID" value="NZ_JAWDID010000023.1"/>
</dbReference>
<comment type="caution">
    <text evidence="1">The sequence shown here is derived from an EMBL/GenBank/DDBJ whole genome shotgun (WGS) entry which is preliminary data.</text>
</comment>